<dbReference type="RefSeq" id="WP_232057948.1">
    <property type="nucleotide sequence ID" value="NZ_AP019400.1"/>
</dbReference>
<proteinExistence type="inferred from homology"/>
<evidence type="ECO:0000259" key="6">
    <source>
        <dbReference type="Pfam" id="PF17189"/>
    </source>
</evidence>
<dbReference type="PANTHER" id="PTHR11069:SF23">
    <property type="entry name" value="LYSOSOMAL ACID GLUCOSYLCERAMIDASE"/>
    <property type="match status" value="1"/>
</dbReference>
<evidence type="ECO:0000256" key="1">
    <source>
        <dbReference type="ARBA" id="ARBA00005382"/>
    </source>
</evidence>
<dbReference type="InterPro" id="IPR001139">
    <property type="entry name" value="Glyco_hydro_30"/>
</dbReference>
<dbReference type="GO" id="GO:0006680">
    <property type="term" value="P:glucosylceramide catabolic process"/>
    <property type="evidence" value="ECO:0007669"/>
    <property type="project" value="TreeGrafter"/>
</dbReference>
<dbReference type="PANTHER" id="PTHR11069">
    <property type="entry name" value="GLUCOSYLCERAMIDASE"/>
    <property type="match status" value="1"/>
</dbReference>
<feature type="domain" description="Glycosyl hydrolase family 30 TIM-barrel" evidence="5">
    <location>
        <begin position="70"/>
        <end position="396"/>
    </location>
</feature>
<protein>
    <submittedName>
        <fullName evidence="7">Glucosylceramidase</fullName>
    </submittedName>
</protein>
<dbReference type="Pfam" id="PF02055">
    <property type="entry name" value="Glyco_hydro_30"/>
    <property type="match status" value="1"/>
</dbReference>
<dbReference type="SUPFAM" id="SSF51011">
    <property type="entry name" value="Glycosyl hydrolase domain"/>
    <property type="match status" value="1"/>
</dbReference>
<keyword evidence="8" id="KW-1185">Reference proteome</keyword>
<evidence type="ECO:0000256" key="4">
    <source>
        <dbReference type="RuleBase" id="RU361188"/>
    </source>
</evidence>
<evidence type="ECO:0000256" key="3">
    <source>
        <dbReference type="ARBA" id="ARBA00022801"/>
    </source>
</evidence>
<keyword evidence="3 4" id="KW-0378">Hydrolase</keyword>
<sequence length="466" mass="53470">MSLFLNKQMKDEVEVWWSSEKNPRDRAWFYSPSPISYELEQRENLLATAPDVTPIPTIAIFPKITYQEILGIGTSLEESTIYNLAKMSHEKREEIYTQLVDRDSGVGFNLMRITLGTSDFTAQPFYTYNDLEVGESDFDLERFSIQKDIDLGIVQTVQRLLEISPDMKIFASPWSPPAWMKTNEDIRRGQLKEGKQYTDALAKYLRKAIQAYQEQGIPLYAITLQNEPLLEIDYPSCYMSPERHNELAIALKKELVLHSLDTQIWIFDHNFSDGWMYVSPILNDKEGNAATDGIAFHDYEGEPSVMREVKSAYPNKTIHMTERSLWGVEAADRFVQYFRNWASSYNAWVTMLDSTIGKHQWVGIPDPTLIVQNAASTDEHWKTPEFYLTGQLSKFIQYGARRVESNYGSIDTVTNVAFLNPDGSLVVVVVNQTDNEQQFRILIEGQQIIADLPAKSVATYRWSSVN</sequence>
<keyword evidence="2" id="KW-0732">Signal</keyword>
<dbReference type="InterPro" id="IPR033453">
    <property type="entry name" value="Glyco_hydro_30_TIM-barrel"/>
</dbReference>
<evidence type="ECO:0000313" key="8">
    <source>
        <dbReference type="Proteomes" id="UP000289856"/>
    </source>
</evidence>
<name>A0A3T1DC73_9BACL</name>
<evidence type="ECO:0000256" key="2">
    <source>
        <dbReference type="ARBA" id="ARBA00022729"/>
    </source>
</evidence>
<dbReference type="GO" id="GO:0004348">
    <property type="term" value="F:glucosylceramidase activity"/>
    <property type="evidence" value="ECO:0007669"/>
    <property type="project" value="InterPro"/>
</dbReference>
<evidence type="ECO:0000259" key="5">
    <source>
        <dbReference type="Pfam" id="PF02055"/>
    </source>
</evidence>
<dbReference type="InterPro" id="IPR033452">
    <property type="entry name" value="GH30_C"/>
</dbReference>
<dbReference type="Gene3D" id="2.60.40.1180">
    <property type="entry name" value="Golgi alpha-mannosidase II"/>
    <property type="match status" value="1"/>
</dbReference>
<dbReference type="KEGG" id="cohn:KCTCHS21_49340"/>
<dbReference type="Proteomes" id="UP000289856">
    <property type="component" value="Chromosome"/>
</dbReference>
<comment type="similarity">
    <text evidence="1 4">Belongs to the glycosyl hydrolase 30 family.</text>
</comment>
<dbReference type="Pfam" id="PF17189">
    <property type="entry name" value="Glyco_hydro_30C"/>
    <property type="match status" value="1"/>
</dbReference>
<keyword evidence="4" id="KW-0326">Glycosidase</keyword>
<dbReference type="SUPFAM" id="SSF51445">
    <property type="entry name" value="(Trans)glycosidases"/>
    <property type="match status" value="1"/>
</dbReference>
<dbReference type="GO" id="GO:0016020">
    <property type="term" value="C:membrane"/>
    <property type="evidence" value="ECO:0007669"/>
    <property type="project" value="GOC"/>
</dbReference>
<gene>
    <name evidence="7" type="ORF">KCTCHS21_49340</name>
</gene>
<evidence type="ECO:0000313" key="7">
    <source>
        <dbReference type="EMBL" id="BBI35535.1"/>
    </source>
</evidence>
<accession>A0A3T1DC73</accession>
<dbReference type="AlphaFoldDB" id="A0A3T1DC73"/>
<organism evidence="7 8">
    <name type="scientific">Cohnella abietis</name>
    <dbReference type="NCBI Taxonomy" id="2507935"/>
    <lineage>
        <taxon>Bacteria</taxon>
        <taxon>Bacillati</taxon>
        <taxon>Bacillota</taxon>
        <taxon>Bacilli</taxon>
        <taxon>Bacillales</taxon>
        <taxon>Paenibacillaceae</taxon>
        <taxon>Cohnella</taxon>
    </lineage>
</organism>
<dbReference type="Gene3D" id="3.20.20.80">
    <property type="entry name" value="Glycosidases"/>
    <property type="match status" value="1"/>
</dbReference>
<dbReference type="InterPro" id="IPR013780">
    <property type="entry name" value="Glyco_hydro_b"/>
</dbReference>
<reference evidence="7 8" key="1">
    <citation type="submission" date="2019-01" db="EMBL/GenBank/DDBJ databases">
        <title>Complete genome sequence of Cohnella hallensis HS21 isolated from Korean fir (Abies koreana) rhizospheric soil.</title>
        <authorList>
            <person name="Jiang L."/>
            <person name="Kang S.W."/>
            <person name="Kim S."/>
            <person name="Jung J."/>
            <person name="Kim C.Y."/>
            <person name="Kim D.H."/>
            <person name="Kim S.W."/>
            <person name="Lee J."/>
        </authorList>
    </citation>
    <scope>NUCLEOTIDE SEQUENCE [LARGE SCALE GENOMIC DNA]</scope>
    <source>
        <strain evidence="7 8">HS21</strain>
    </source>
</reference>
<dbReference type="InterPro" id="IPR017853">
    <property type="entry name" value="GH"/>
</dbReference>
<dbReference type="EMBL" id="AP019400">
    <property type="protein sequence ID" value="BBI35535.1"/>
    <property type="molecule type" value="Genomic_DNA"/>
</dbReference>
<feature type="domain" description="Glycosyl hydrolase family 30 beta sandwich" evidence="6">
    <location>
        <begin position="399"/>
        <end position="460"/>
    </location>
</feature>